<evidence type="ECO:0000313" key="3">
    <source>
        <dbReference type="Proteomes" id="UP001519306"/>
    </source>
</evidence>
<feature type="transmembrane region" description="Helical" evidence="1">
    <location>
        <begin position="120"/>
        <end position="143"/>
    </location>
</feature>
<protein>
    <recommendedName>
        <fullName evidence="4">Transporter gate domain protein</fullName>
    </recommendedName>
</protein>
<reference evidence="2 3" key="1">
    <citation type="submission" date="2021-03" db="EMBL/GenBank/DDBJ databases">
        <title>Genomic Encyclopedia of Type Strains, Phase IV (KMG-IV): sequencing the most valuable type-strain genomes for metagenomic binning, comparative biology and taxonomic classification.</title>
        <authorList>
            <person name="Goeker M."/>
        </authorList>
    </citation>
    <scope>NUCLEOTIDE SEQUENCE [LARGE SCALE GENOMIC DNA]</scope>
    <source>
        <strain evidence="2 3">DSM 27563</strain>
    </source>
</reference>
<keyword evidence="1" id="KW-0472">Membrane</keyword>
<name>A0ABS4KCV3_9FIRM</name>
<evidence type="ECO:0000313" key="2">
    <source>
        <dbReference type="EMBL" id="MBP2025614.1"/>
    </source>
</evidence>
<keyword evidence="1" id="KW-0812">Transmembrane</keyword>
<feature type="transmembrane region" description="Helical" evidence="1">
    <location>
        <begin position="347"/>
        <end position="368"/>
    </location>
</feature>
<feature type="transmembrane region" description="Helical" evidence="1">
    <location>
        <begin position="46"/>
        <end position="65"/>
    </location>
</feature>
<feature type="transmembrane region" description="Helical" evidence="1">
    <location>
        <begin position="218"/>
        <end position="237"/>
    </location>
</feature>
<sequence>MKKYIKPIITLMILSIFFTYIIKIMGASNMFNTIMNTSYDLLLNTVLYIMSIAVITGAFSAVLSYTRVIDLINLILSPLMRPIYGLPGAASLGIISTFFSDNPAMIALIKDKGFIKHFKYYEVPCLCNLGTSFGMGFIVWIFMGSQGNNGEFLKPATIGLVGAFIGSIITTRLMLYFSKKKMINNSDYLDFSSSEEKEQEESNFLDAILNGGKKGVEVGIEIIPGVLIICSFVMLLVSGPSNINGSLQYTGSAYEGINLIGIFGKRTLSLFNKLFGFTSLESITFPLTALGSVGASLGLVPELVKNKLITPNDIAVFTAMGMCWSGYLSTHIAMMDSLNLRSLVKTSILIHTFGGLCAGISAHLIYMIV</sequence>
<feature type="transmembrane region" description="Helical" evidence="1">
    <location>
        <begin position="283"/>
        <end position="304"/>
    </location>
</feature>
<feature type="transmembrane region" description="Helical" evidence="1">
    <location>
        <begin position="155"/>
        <end position="175"/>
    </location>
</feature>
<proteinExistence type="predicted"/>
<keyword evidence="3" id="KW-1185">Reference proteome</keyword>
<accession>A0ABS4KCV3</accession>
<organism evidence="2 3">
    <name type="scientific">Peptoniphilus stercorisuis</name>
    <dbReference type="NCBI Taxonomy" id="1436965"/>
    <lineage>
        <taxon>Bacteria</taxon>
        <taxon>Bacillati</taxon>
        <taxon>Bacillota</taxon>
        <taxon>Tissierellia</taxon>
        <taxon>Tissierellales</taxon>
        <taxon>Peptoniphilaceae</taxon>
        <taxon>Peptoniphilus</taxon>
    </lineage>
</organism>
<evidence type="ECO:0000256" key="1">
    <source>
        <dbReference type="SAM" id="Phobius"/>
    </source>
</evidence>
<keyword evidence="1" id="KW-1133">Transmembrane helix</keyword>
<dbReference type="Proteomes" id="UP001519306">
    <property type="component" value="Unassembled WGS sequence"/>
</dbReference>
<gene>
    <name evidence="2" type="ORF">J2Z71_001157</name>
</gene>
<dbReference type="EMBL" id="JAGGLJ010000010">
    <property type="protein sequence ID" value="MBP2025614.1"/>
    <property type="molecule type" value="Genomic_DNA"/>
</dbReference>
<feature type="transmembrane region" description="Helical" evidence="1">
    <location>
        <begin position="316"/>
        <end position="335"/>
    </location>
</feature>
<feature type="transmembrane region" description="Helical" evidence="1">
    <location>
        <begin position="7"/>
        <end position="26"/>
    </location>
</feature>
<dbReference type="RefSeq" id="WP_210060903.1">
    <property type="nucleotide sequence ID" value="NZ_JAGGLJ010000010.1"/>
</dbReference>
<evidence type="ECO:0008006" key="4">
    <source>
        <dbReference type="Google" id="ProtNLM"/>
    </source>
</evidence>
<comment type="caution">
    <text evidence="2">The sequence shown here is derived from an EMBL/GenBank/DDBJ whole genome shotgun (WGS) entry which is preliminary data.</text>
</comment>